<proteinExistence type="predicted"/>
<evidence type="ECO:0000313" key="7">
    <source>
        <dbReference type="Proteomes" id="UP000026915"/>
    </source>
</evidence>
<dbReference type="InterPro" id="IPR006073">
    <property type="entry name" value="GTP-bd"/>
</dbReference>
<dbReference type="PROSITE" id="PS51710">
    <property type="entry name" value="G_OBG"/>
    <property type="match status" value="1"/>
</dbReference>
<feature type="domain" description="OBG-type G" evidence="4">
    <location>
        <begin position="277"/>
        <end position="501"/>
    </location>
</feature>
<dbReference type="GO" id="GO:0005525">
    <property type="term" value="F:GTP binding"/>
    <property type="evidence" value="ECO:0000318"/>
    <property type="project" value="GO_Central"/>
</dbReference>
<reference evidence="6 7" key="1">
    <citation type="journal article" date="2013" name="Genome Biol.">
        <title>The genome sequence of the most widely cultivated cacao type and its use to identify candidate genes regulating pod color.</title>
        <authorList>
            <person name="Motamayor J.C."/>
            <person name="Mockaitis K."/>
            <person name="Schmutz J."/>
            <person name="Haiminen N."/>
            <person name="Iii D.L."/>
            <person name="Cornejo O."/>
            <person name="Findley S.D."/>
            <person name="Zheng P."/>
            <person name="Utro F."/>
            <person name="Royaert S."/>
            <person name="Saski C."/>
            <person name="Jenkins J."/>
            <person name="Podicheti R."/>
            <person name="Zhao M."/>
            <person name="Scheffler B.E."/>
            <person name="Stack J.C."/>
            <person name="Feltus F.A."/>
            <person name="Mustiga G.M."/>
            <person name="Amores F."/>
            <person name="Phillips W."/>
            <person name="Marelli J.P."/>
            <person name="May G.D."/>
            <person name="Shapiro H."/>
            <person name="Ma J."/>
            <person name="Bustamante C.D."/>
            <person name="Schnell R.J."/>
            <person name="Main D."/>
            <person name="Gilbert D."/>
            <person name="Parida L."/>
            <person name="Kuhn D.N."/>
        </authorList>
    </citation>
    <scope>NUCLEOTIDE SEQUENCE [LARGE SCALE GENOMIC DNA]</scope>
    <source>
        <strain evidence="7">cv. Matina 1-6</strain>
    </source>
</reference>
<dbReference type="EMBL" id="CM001886">
    <property type="protein sequence ID" value="EOY14884.1"/>
    <property type="molecule type" value="Genomic_DNA"/>
</dbReference>
<dbReference type="PROSITE" id="PS00905">
    <property type="entry name" value="GTP1_OBG"/>
    <property type="match status" value="1"/>
</dbReference>
<evidence type="ECO:0000259" key="5">
    <source>
        <dbReference type="PROSITE" id="PS51883"/>
    </source>
</evidence>
<dbReference type="InParanoid" id="A0A061FK51"/>
<keyword evidence="1" id="KW-0547">Nucleotide-binding</keyword>
<dbReference type="SUPFAM" id="SSF82051">
    <property type="entry name" value="Obg GTP-binding protein N-terminal domain"/>
    <property type="match status" value="1"/>
</dbReference>
<dbReference type="CDD" id="cd01898">
    <property type="entry name" value="Obg"/>
    <property type="match status" value="1"/>
</dbReference>
<dbReference type="InterPro" id="IPR031167">
    <property type="entry name" value="G_OBG"/>
</dbReference>
<feature type="domain" description="Obg" evidence="5">
    <location>
        <begin position="77"/>
        <end position="276"/>
    </location>
</feature>
<organism evidence="6 7">
    <name type="scientific">Theobroma cacao</name>
    <name type="common">Cacao</name>
    <name type="synonym">Cocoa</name>
    <dbReference type="NCBI Taxonomy" id="3641"/>
    <lineage>
        <taxon>Eukaryota</taxon>
        <taxon>Viridiplantae</taxon>
        <taxon>Streptophyta</taxon>
        <taxon>Embryophyta</taxon>
        <taxon>Tracheophyta</taxon>
        <taxon>Spermatophyta</taxon>
        <taxon>Magnoliopsida</taxon>
        <taxon>eudicotyledons</taxon>
        <taxon>Gunneridae</taxon>
        <taxon>Pentapetalae</taxon>
        <taxon>rosids</taxon>
        <taxon>malvids</taxon>
        <taxon>Malvales</taxon>
        <taxon>Malvaceae</taxon>
        <taxon>Byttnerioideae</taxon>
        <taxon>Theobroma</taxon>
    </lineage>
</organism>
<dbReference type="Proteomes" id="UP000026915">
    <property type="component" value="Chromosome 8"/>
</dbReference>
<protein>
    <submittedName>
        <fullName evidence="6">GTP1/OBG family protein isoform 1</fullName>
    </submittedName>
</protein>
<dbReference type="InterPro" id="IPR036726">
    <property type="entry name" value="GTP1_OBG_dom_sf"/>
</dbReference>
<dbReference type="HOGENOM" id="CLU_011747_2_7_1"/>
<dbReference type="STRING" id="3641.A0A061FK51"/>
<dbReference type="GO" id="GO:0005739">
    <property type="term" value="C:mitochondrion"/>
    <property type="evidence" value="ECO:0000318"/>
    <property type="project" value="GO_Central"/>
</dbReference>
<dbReference type="NCBIfam" id="TIGR00231">
    <property type="entry name" value="small_GTP"/>
    <property type="match status" value="1"/>
</dbReference>
<evidence type="ECO:0000259" key="4">
    <source>
        <dbReference type="PROSITE" id="PS51710"/>
    </source>
</evidence>
<feature type="region of interest" description="Disordered" evidence="3">
    <location>
        <begin position="94"/>
        <end position="125"/>
    </location>
</feature>
<evidence type="ECO:0000256" key="2">
    <source>
        <dbReference type="ARBA" id="ARBA00023134"/>
    </source>
</evidence>
<name>A0A061FK51_THECC</name>
<dbReference type="InterPro" id="IPR006074">
    <property type="entry name" value="GTP1-OBG_CS"/>
</dbReference>
<evidence type="ECO:0000256" key="1">
    <source>
        <dbReference type="ARBA" id="ARBA00022741"/>
    </source>
</evidence>
<dbReference type="AlphaFoldDB" id="A0A061FK51"/>
<gene>
    <name evidence="6" type="ORF">TCM_034131</name>
</gene>
<dbReference type="InterPro" id="IPR005225">
    <property type="entry name" value="Small_GTP-bd"/>
</dbReference>
<dbReference type="Gene3D" id="2.70.210.12">
    <property type="entry name" value="GTP1/OBG domain"/>
    <property type="match status" value="1"/>
</dbReference>
<evidence type="ECO:0000256" key="3">
    <source>
        <dbReference type="SAM" id="MobiDB-lite"/>
    </source>
</evidence>
<dbReference type="InterPro" id="IPR045086">
    <property type="entry name" value="OBG_GTPase"/>
</dbReference>
<dbReference type="Gramene" id="EOY14884">
    <property type="protein sequence ID" value="EOY14884"/>
    <property type="gene ID" value="TCM_034131"/>
</dbReference>
<dbReference type="GO" id="GO:0042254">
    <property type="term" value="P:ribosome biogenesis"/>
    <property type="evidence" value="ECO:0007669"/>
    <property type="project" value="UniProtKB-UniRule"/>
</dbReference>
<dbReference type="OMA" id="TNIMRDD"/>
<feature type="compositionally biased region" description="Polar residues" evidence="3">
    <location>
        <begin position="101"/>
        <end position="110"/>
    </location>
</feature>
<dbReference type="PANTHER" id="PTHR11702:SF39">
    <property type="entry name" value="GTP-BINDING PROTEIN OBGC2-RELATED"/>
    <property type="match status" value="1"/>
</dbReference>
<keyword evidence="2" id="KW-0342">GTP-binding</keyword>
<dbReference type="InterPro" id="IPR027417">
    <property type="entry name" value="P-loop_NTPase"/>
</dbReference>
<accession>A0A061FK51</accession>
<evidence type="ECO:0000313" key="6">
    <source>
        <dbReference type="EMBL" id="EOY14884.1"/>
    </source>
</evidence>
<dbReference type="PROSITE" id="PS51883">
    <property type="entry name" value="OBG"/>
    <property type="match status" value="1"/>
</dbReference>
<dbReference type="PANTHER" id="PTHR11702">
    <property type="entry name" value="DEVELOPMENTALLY REGULATED GTP-BINDING PROTEIN-RELATED"/>
    <property type="match status" value="1"/>
</dbReference>
<dbReference type="Gene3D" id="3.40.50.300">
    <property type="entry name" value="P-loop containing nucleotide triphosphate hydrolases"/>
    <property type="match status" value="1"/>
</dbReference>
<dbReference type="Pfam" id="PF01018">
    <property type="entry name" value="GTP1_OBG"/>
    <property type="match status" value="1"/>
</dbReference>
<dbReference type="Pfam" id="PF01926">
    <property type="entry name" value="MMR_HSR1"/>
    <property type="match status" value="1"/>
</dbReference>
<dbReference type="InterPro" id="IPR006169">
    <property type="entry name" value="GTP1_OBG_dom"/>
</dbReference>
<keyword evidence="7" id="KW-1185">Reference proteome</keyword>
<sequence>MSSLVSLRLPSSSSCLTPRLPNDKLFFGPLLPVTTSPRHNWELTSPGNLRYCAIKSRLTKPKESPATNPTTLLREPHKYFDQVIITVRSGDGGHGAILSMPDQQRAATSQGRHENKEKAKKKPSYKRDFDGSLILPMGGHGGDVVIYADEGKDTLLEFHTKSRYNAKRGGNVDAMGVLTSQLRDGLAAPTLRVPVPVGTVVKRKRGKLLADLAQPGDEVLVARGGQGGISLLEMPAHRRKRLMSLTTNVMRDDSDKVLVLGQPGEEVSLELILRVVADVGLVGLPNAGKSTLLAAITLAKPDIADYPFTTLMPNLGQLDGDPALGAGRYSSEATLADLPGLIEGAHLGKGLGRNFLRHLRRTRLLVHVVDASAEDPLNDYRTVREELRMYNPNYLERPFVVVLNKIDLPEAREKLPFLTEEILKIGSDIVNSELGMSSEDLVQSSPAEGGEADIIYSVISDEDKIDRGIEDYPRPTAVVGASVLKGIRVNEMLKEIRAALRKCRDSNEALELSARS</sequence>
<dbReference type="SUPFAM" id="SSF52540">
    <property type="entry name" value="P-loop containing nucleoside triphosphate hydrolases"/>
    <property type="match status" value="1"/>
</dbReference>
<dbReference type="GO" id="GO:0003924">
    <property type="term" value="F:GTPase activity"/>
    <property type="evidence" value="ECO:0000318"/>
    <property type="project" value="GO_Central"/>
</dbReference>
<dbReference type="eggNOG" id="KOG1489">
    <property type="taxonomic scope" value="Eukaryota"/>
</dbReference>
<dbReference type="PRINTS" id="PR00326">
    <property type="entry name" value="GTP1OBG"/>
</dbReference>